<feature type="region of interest" description="Disordered" evidence="1">
    <location>
        <begin position="1"/>
        <end position="279"/>
    </location>
</feature>
<feature type="compositionally biased region" description="Low complexity" evidence="1">
    <location>
        <begin position="31"/>
        <end position="43"/>
    </location>
</feature>
<feature type="non-terminal residue" evidence="2">
    <location>
        <position position="643"/>
    </location>
</feature>
<reference evidence="3" key="1">
    <citation type="journal article" date="2016" name="Nature">
        <title>Genome evolution in the allotetraploid frog Xenopus laevis.</title>
        <authorList>
            <person name="Session A.M."/>
            <person name="Uno Y."/>
            <person name="Kwon T."/>
            <person name="Chapman J.A."/>
            <person name="Toyoda A."/>
            <person name="Takahashi S."/>
            <person name="Fukui A."/>
            <person name="Hikosaka A."/>
            <person name="Suzuki A."/>
            <person name="Kondo M."/>
            <person name="van Heeringen S.J."/>
            <person name="Quigley I."/>
            <person name="Heinz S."/>
            <person name="Ogino H."/>
            <person name="Ochi H."/>
            <person name="Hellsten U."/>
            <person name="Lyons J.B."/>
            <person name="Simakov O."/>
            <person name="Putnam N."/>
            <person name="Stites J."/>
            <person name="Kuroki Y."/>
            <person name="Tanaka T."/>
            <person name="Michiue T."/>
            <person name="Watanabe M."/>
            <person name="Bogdanovic O."/>
            <person name="Lister R."/>
            <person name="Georgiou G."/>
            <person name="Paranjpe S.S."/>
            <person name="van Kruijsbergen I."/>
            <person name="Shu S."/>
            <person name="Carlson J."/>
            <person name="Kinoshita T."/>
            <person name="Ohta Y."/>
            <person name="Mawaribuchi S."/>
            <person name="Jenkins J."/>
            <person name="Grimwood J."/>
            <person name="Schmutz J."/>
            <person name="Mitros T."/>
            <person name="Mozaffari S.V."/>
            <person name="Suzuki Y."/>
            <person name="Haramoto Y."/>
            <person name="Yamamoto T.S."/>
            <person name="Takagi C."/>
            <person name="Heald R."/>
            <person name="Miller K."/>
            <person name="Haudenschild C."/>
            <person name="Kitzman J."/>
            <person name="Nakayama T."/>
            <person name="Izutsu Y."/>
            <person name="Robert J."/>
            <person name="Fortriede J."/>
            <person name="Burns K."/>
            <person name="Lotay V."/>
            <person name="Karimi K."/>
            <person name="Yasuoka Y."/>
            <person name="Dichmann D.S."/>
            <person name="Flajnik M.F."/>
            <person name="Houston D.W."/>
            <person name="Shendure J."/>
            <person name="DuPasquier L."/>
            <person name="Vize P.D."/>
            <person name="Zorn A.M."/>
            <person name="Ito M."/>
            <person name="Marcotte E.M."/>
            <person name="Wallingford J.B."/>
            <person name="Ito Y."/>
            <person name="Asashima M."/>
            <person name="Ueno N."/>
            <person name="Matsuda Y."/>
            <person name="Veenstra G.J."/>
            <person name="Fujiyama A."/>
            <person name="Harland R.M."/>
            <person name="Taira M."/>
            <person name="Rokhsar D.S."/>
        </authorList>
    </citation>
    <scope>NUCLEOTIDE SEQUENCE [LARGE SCALE GENOMIC DNA]</scope>
    <source>
        <strain evidence="3">J</strain>
    </source>
</reference>
<dbReference type="Proteomes" id="UP000694892">
    <property type="component" value="Chromosome 6L"/>
</dbReference>
<name>A0A974CNC7_XENLA</name>
<dbReference type="AlphaFoldDB" id="A0A974CNC7"/>
<feature type="region of interest" description="Disordered" evidence="1">
    <location>
        <begin position="311"/>
        <end position="371"/>
    </location>
</feature>
<gene>
    <name evidence="2" type="ORF">XELAEV_18031757mg</name>
</gene>
<feature type="compositionally biased region" description="Low complexity" evidence="1">
    <location>
        <begin position="101"/>
        <end position="111"/>
    </location>
</feature>
<proteinExistence type="predicted"/>
<accession>A0A974CNC7</accession>
<feature type="compositionally biased region" description="Basic and acidic residues" evidence="1">
    <location>
        <begin position="241"/>
        <end position="259"/>
    </location>
</feature>
<dbReference type="PANTHER" id="PTHR35558">
    <property type="entry name" value="SGNH_HYDRO DOMAIN-CONTAINING PROTEIN"/>
    <property type="match status" value="1"/>
</dbReference>
<evidence type="ECO:0000256" key="1">
    <source>
        <dbReference type="SAM" id="MobiDB-lite"/>
    </source>
</evidence>
<evidence type="ECO:0000313" key="2">
    <source>
        <dbReference type="EMBL" id="OCT76554.1"/>
    </source>
</evidence>
<sequence>MAMEKALANIKEVLSGRNSDRFRQELQEILSGARSGAAAASGEAEGEMSARRTARRTRPPVRLSPSSPRNGRRRSPSAERQRTSAGAVLPEETRPVNRSGAVTRAAARKAASGPSRQARVPGRRETQAAVGEQSVAAVCATDGSRSPGGGGEGAGVAGPTQLEALPPGPRLDQGRPMESTPGRLSRGGGYERTQQARFRRSRSRGRSGSRSRDPRWVVQGHGTRRDRGSPRRQGRPQNSGREPRSELSRNVWRDGGRSRSERRRAGVSPRRTISRERLGHGKACCRCASLCRSQESTRDSRNTPRRVMVTHGVGEDQCGHPEASGNRPSRTVDVPEISGHPHGSGTSPNTARGGPGTGTLGTSGQGGESLLDGLKGFLASWEDRRGSQQGVARVWGGDRQETGARQGPVAGDASGPVVTCGSVASAVGGTPGKSAGEGDSGNAAERDKEKEVILGGVAEVARQNSYVSFAGPVGVHLKLETKEKIWKGEFVEIFSLLPLEEAVEVKEDDKKEGKKEEEERAKRYRKIPKTFGNWLRAFCILAGVIGEKHPQKCSALFCYLDGIWEAFRVYGGLAWWRYDEQFRQRLAANPGMRWDQLDMTLWMRLMLAQKVSPFPRPAGGEQSSSSSAGHKLGFCWMYNDGHC</sequence>
<feature type="region of interest" description="Disordered" evidence="1">
    <location>
        <begin position="389"/>
        <end position="447"/>
    </location>
</feature>
<feature type="compositionally biased region" description="Gly residues" evidence="1">
    <location>
        <begin position="146"/>
        <end position="156"/>
    </location>
</feature>
<dbReference type="PANTHER" id="PTHR35558:SF1">
    <property type="entry name" value="ENDONUCLEASE_EXONUCLEASE_PHOSPHATASE DOMAIN-CONTAINING PROTEIN"/>
    <property type="match status" value="1"/>
</dbReference>
<evidence type="ECO:0000313" key="3">
    <source>
        <dbReference type="Proteomes" id="UP000694892"/>
    </source>
</evidence>
<protein>
    <submittedName>
        <fullName evidence="2">Uncharacterized protein</fullName>
    </submittedName>
</protein>
<feature type="compositionally biased region" description="Gly residues" evidence="1">
    <location>
        <begin position="353"/>
        <end position="367"/>
    </location>
</feature>
<feature type="compositionally biased region" description="Low complexity" evidence="1">
    <location>
        <begin position="60"/>
        <end position="69"/>
    </location>
</feature>
<organism evidence="2 3">
    <name type="scientific">Xenopus laevis</name>
    <name type="common">African clawed frog</name>
    <dbReference type="NCBI Taxonomy" id="8355"/>
    <lineage>
        <taxon>Eukaryota</taxon>
        <taxon>Metazoa</taxon>
        <taxon>Chordata</taxon>
        <taxon>Craniata</taxon>
        <taxon>Vertebrata</taxon>
        <taxon>Euteleostomi</taxon>
        <taxon>Amphibia</taxon>
        <taxon>Batrachia</taxon>
        <taxon>Anura</taxon>
        <taxon>Pipoidea</taxon>
        <taxon>Pipidae</taxon>
        <taxon>Xenopodinae</taxon>
        <taxon>Xenopus</taxon>
        <taxon>Xenopus</taxon>
    </lineage>
</organism>
<feature type="compositionally biased region" description="Basic residues" evidence="1">
    <location>
        <begin position="197"/>
        <end position="209"/>
    </location>
</feature>
<dbReference type="EMBL" id="CM004476">
    <property type="protein sequence ID" value="OCT76554.1"/>
    <property type="molecule type" value="Genomic_DNA"/>
</dbReference>